<evidence type="ECO:0000313" key="4">
    <source>
        <dbReference type="Proteomes" id="UP001519363"/>
    </source>
</evidence>
<dbReference type="InterPro" id="IPR050300">
    <property type="entry name" value="GDXG_lipolytic_enzyme"/>
</dbReference>
<keyword evidence="4" id="KW-1185">Reference proteome</keyword>
<dbReference type="PANTHER" id="PTHR48081:SF8">
    <property type="entry name" value="ALPHA_BETA HYDROLASE FOLD-3 DOMAIN-CONTAINING PROTEIN-RELATED"/>
    <property type="match status" value="1"/>
</dbReference>
<reference evidence="3 4" key="1">
    <citation type="submission" date="2021-03" db="EMBL/GenBank/DDBJ databases">
        <title>Sequencing the genomes of 1000 actinobacteria strains.</title>
        <authorList>
            <person name="Klenk H.-P."/>
        </authorList>
    </citation>
    <scope>NUCLEOTIDE SEQUENCE [LARGE SCALE GENOMIC DNA]</scope>
    <source>
        <strain evidence="3 4">DSM 44580</strain>
    </source>
</reference>
<sequence>MSTPPLDRDVALALAALPLPGTGARSLAEQRALVAASGLSTEDLRRGGRFEVTEHEHAGVPLLVCRPPGRTGLGCLYYLHGGGLVLGDNRTPDLATALDLAQELDLAVVAPAYRLAPEHQYPAALDDCYAGLLWTVEQSFVDPDRVVVAGGSAGGGLAAATAILARDRGGPALAGQLLMCPKLDDRGDTPSAWQLAEEGVWSRAVDQEGWRAYLGPRQGTADVPAYAAPARLADATGLPPAFVDVGAVEVYRDEAVAYASLLWRAGVSAELHVWSGACHGVDALAPAAAVSRTAVSVRAPWLRRVLMV</sequence>
<dbReference type="RefSeq" id="WP_086786962.1">
    <property type="nucleotide sequence ID" value="NZ_JAGIOO010000001.1"/>
</dbReference>
<gene>
    <name evidence="3" type="ORF">JOF53_003202</name>
</gene>
<dbReference type="InterPro" id="IPR029058">
    <property type="entry name" value="AB_hydrolase_fold"/>
</dbReference>
<feature type="domain" description="Alpha/beta hydrolase fold-3" evidence="2">
    <location>
        <begin position="77"/>
        <end position="281"/>
    </location>
</feature>
<dbReference type="SUPFAM" id="SSF53474">
    <property type="entry name" value="alpha/beta-Hydrolases"/>
    <property type="match status" value="1"/>
</dbReference>
<dbReference type="EMBL" id="JAGIOO010000001">
    <property type="protein sequence ID" value="MBP2474330.1"/>
    <property type="molecule type" value="Genomic_DNA"/>
</dbReference>
<comment type="caution">
    <text evidence="3">The sequence shown here is derived from an EMBL/GenBank/DDBJ whole genome shotgun (WGS) entry which is preliminary data.</text>
</comment>
<keyword evidence="1" id="KW-0378">Hydrolase</keyword>
<dbReference type="Gene3D" id="3.40.50.1820">
    <property type="entry name" value="alpha/beta hydrolase"/>
    <property type="match status" value="1"/>
</dbReference>
<evidence type="ECO:0000256" key="1">
    <source>
        <dbReference type="ARBA" id="ARBA00022801"/>
    </source>
</evidence>
<protein>
    <submittedName>
        <fullName evidence="3">Acetyl esterase/lipase</fullName>
    </submittedName>
</protein>
<proteinExistence type="predicted"/>
<organism evidence="3 4">
    <name type="scientific">Crossiella equi</name>
    <dbReference type="NCBI Taxonomy" id="130796"/>
    <lineage>
        <taxon>Bacteria</taxon>
        <taxon>Bacillati</taxon>
        <taxon>Actinomycetota</taxon>
        <taxon>Actinomycetes</taxon>
        <taxon>Pseudonocardiales</taxon>
        <taxon>Pseudonocardiaceae</taxon>
        <taxon>Crossiella</taxon>
    </lineage>
</organism>
<name>A0ABS5ACM4_9PSEU</name>
<dbReference type="InterPro" id="IPR013094">
    <property type="entry name" value="AB_hydrolase_3"/>
</dbReference>
<evidence type="ECO:0000313" key="3">
    <source>
        <dbReference type="EMBL" id="MBP2474330.1"/>
    </source>
</evidence>
<dbReference type="Proteomes" id="UP001519363">
    <property type="component" value="Unassembled WGS sequence"/>
</dbReference>
<evidence type="ECO:0000259" key="2">
    <source>
        <dbReference type="Pfam" id="PF07859"/>
    </source>
</evidence>
<dbReference type="PANTHER" id="PTHR48081">
    <property type="entry name" value="AB HYDROLASE SUPERFAMILY PROTEIN C4A8.06C"/>
    <property type="match status" value="1"/>
</dbReference>
<dbReference type="Pfam" id="PF07859">
    <property type="entry name" value="Abhydrolase_3"/>
    <property type="match status" value="1"/>
</dbReference>
<accession>A0ABS5ACM4</accession>